<dbReference type="AlphaFoldDB" id="A0A2S6H0M2"/>
<dbReference type="GO" id="GO:0004674">
    <property type="term" value="F:protein serine/threonine kinase activity"/>
    <property type="evidence" value="ECO:0007669"/>
    <property type="project" value="UniProtKB-KW"/>
</dbReference>
<proteinExistence type="predicted"/>
<dbReference type="CDD" id="cd16936">
    <property type="entry name" value="HATPase_RsbW-like"/>
    <property type="match status" value="1"/>
</dbReference>
<organism evidence="4 5">
    <name type="scientific">Actinokineospora auranticolor</name>
    <dbReference type="NCBI Taxonomy" id="155976"/>
    <lineage>
        <taxon>Bacteria</taxon>
        <taxon>Bacillati</taxon>
        <taxon>Actinomycetota</taxon>
        <taxon>Actinomycetes</taxon>
        <taxon>Pseudonocardiales</taxon>
        <taxon>Pseudonocardiaceae</taxon>
        <taxon>Actinokineospora</taxon>
    </lineage>
</organism>
<accession>A0A2S6H0M2</accession>
<dbReference type="SUPFAM" id="SSF55874">
    <property type="entry name" value="ATPase domain of HSP90 chaperone/DNA topoisomerase II/histidine kinase"/>
    <property type="match status" value="1"/>
</dbReference>
<dbReference type="Gene3D" id="3.30.565.10">
    <property type="entry name" value="Histidine kinase-like ATPase, C-terminal domain"/>
    <property type="match status" value="1"/>
</dbReference>
<feature type="domain" description="MEDS" evidence="3">
    <location>
        <begin position="8"/>
        <end position="150"/>
    </location>
</feature>
<keyword evidence="1" id="KW-0723">Serine/threonine-protein kinase</keyword>
<dbReference type="InterPro" id="IPR047718">
    <property type="entry name" value="RsbA-like_anti_sig"/>
</dbReference>
<comment type="caution">
    <text evidence="4">The sequence shown here is derived from an EMBL/GenBank/DDBJ whole genome shotgun (WGS) entry which is preliminary data.</text>
</comment>
<feature type="domain" description="Histidine kinase/HSP90-like ATPase" evidence="2">
    <location>
        <begin position="190"/>
        <end position="300"/>
    </location>
</feature>
<dbReference type="InterPro" id="IPR003594">
    <property type="entry name" value="HATPase_dom"/>
</dbReference>
<sequence length="304" mass="32642">MSAPGFAHEALVYRDPSSFVDGAAVFVRDGLLAGESVFAVLPPHPAKLLREALGARAEEVHFLDVVEIGRNPARLIPAVRAQLAEADGRGVRGIGESAWLGRTADEFAEVALHEALINLAFADAANLTLRCAFDADVPPSVMATARRTHPCLLGGAHVPGAYDPEYALDLFTTPLPDPGEVSDMVHFCLDDLPELRDLVAVRARQFGLPRGRALDLTLATNEMVTNSICHGGERGTLRLWTEGESLVCEITDSGHITDPMVGRVAPLPSVQGGRGVWLANQLCDLVRIRSTPATGTMVRLHVRR</sequence>
<dbReference type="OrthoDB" id="4088450at2"/>
<dbReference type="PANTHER" id="PTHR35526:SF3">
    <property type="entry name" value="ANTI-SIGMA-F FACTOR RSBW"/>
    <property type="match status" value="1"/>
</dbReference>
<evidence type="ECO:0000259" key="2">
    <source>
        <dbReference type="Pfam" id="PF13581"/>
    </source>
</evidence>
<name>A0A2S6H0M2_9PSEU</name>
<dbReference type="PANTHER" id="PTHR35526">
    <property type="entry name" value="ANTI-SIGMA-F FACTOR RSBW-RELATED"/>
    <property type="match status" value="1"/>
</dbReference>
<dbReference type="Pfam" id="PF14417">
    <property type="entry name" value="MEDS"/>
    <property type="match status" value="1"/>
</dbReference>
<keyword evidence="5" id="KW-1185">Reference proteome</keyword>
<dbReference type="InterPro" id="IPR050267">
    <property type="entry name" value="Anti-sigma-factor_SerPK"/>
</dbReference>
<evidence type="ECO:0000259" key="3">
    <source>
        <dbReference type="Pfam" id="PF14417"/>
    </source>
</evidence>
<dbReference type="NCBIfam" id="NF041045">
    <property type="entry name" value="RsbA_anti_sig"/>
    <property type="match status" value="1"/>
</dbReference>
<dbReference type="InterPro" id="IPR036890">
    <property type="entry name" value="HATPase_C_sf"/>
</dbReference>
<keyword evidence="4" id="KW-0418">Kinase</keyword>
<dbReference type="Pfam" id="PF13581">
    <property type="entry name" value="HATPase_c_2"/>
    <property type="match status" value="1"/>
</dbReference>
<evidence type="ECO:0000256" key="1">
    <source>
        <dbReference type="ARBA" id="ARBA00022527"/>
    </source>
</evidence>
<dbReference type="InterPro" id="IPR025847">
    <property type="entry name" value="MEDS_domain"/>
</dbReference>
<evidence type="ECO:0000313" key="5">
    <source>
        <dbReference type="Proteomes" id="UP000239203"/>
    </source>
</evidence>
<dbReference type="EMBL" id="PTIX01000001">
    <property type="protein sequence ID" value="PPK71008.1"/>
    <property type="molecule type" value="Genomic_DNA"/>
</dbReference>
<reference evidence="4 5" key="1">
    <citation type="submission" date="2018-02" db="EMBL/GenBank/DDBJ databases">
        <title>Genomic Encyclopedia of Archaeal and Bacterial Type Strains, Phase II (KMG-II): from individual species to whole genera.</title>
        <authorList>
            <person name="Goeker M."/>
        </authorList>
    </citation>
    <scope>NUCLEOTIDE SEQUENCE [LARGE SCALE GENOMIC DNA]</scope>
    <source>
        <strain evidence="4 5">YU 961-1</strain>
    </source>
</reference>
<protein>
    <submittedName>
        <fullName evidence="4">Anti-sigma regulatory factor (Ser/Thr protein kinase)</fullName>
    </submittedName>
</protein>
<dbReference type="RefSeq" id="WP_104475953.1">
    <property type="nucleotide sequence ID" value="NZ_CP154825.1"/>
</dbReference>
<dbReference type="Proteomes" id="UP000239203">
    <property type="component" value="Unassembled WGS sequence"/>
</dbReference>
<keyword evidence="4" id="KW-0808">Transferase</keyword>
<gene>
    <name evidence="4" type="ORF">CLV40_101194</name>
</gene>
<evidence type="ECO:0000313" key="4">
    <source>
        <dbReference type="EMBL" id="PPK71008.1"/>
    </source>
</evidence>